<dbReference type="SUPFAM" id="SSF117143">
    <property type="entry name" value="Flagellar hook protein flgE"/>
    <property type="match status" value="1"/>
</dbReference>
<dbReference type="Pfam" id="PF06429">
    <property type="entry name" value="Flg_bbr_C"/>
    <property type="match status" value="1"/>
</dbReference>
<comment type="subcellular location">
    <subcellularLocation>
        <location evidence="1 5">Bacterial flagellum basal body</location>
    </subcellularLocation>
</comment>
<evidence type="ECO:0000313" key="11">
    <source>
        <dbReference type="EMBL" id="XDO95790.1"/>
    </source>
</evidence>
<comment type="similarity">
    <text evidence="2 5">Belongs to the flagella basal body rod proteins family.</text>
</comment>
<dbReference type="Pfam" id="PF22692">
    <property type="entry name" value="LlgE_F_G_D1"/>
    <property type="match status" value="1"/>
</dbReference>
<dbReference type="RefSeq" id="WP_369058632.1">
    <property type="nucleotide sequence ID" value="NZ_CP158375.1"/>
</dbReference>
<organism evidence="11">
    <name type="scientific">Caulobacter sp. 73W</name>
    <dbReference type="NCBI Taxonomy" id="3161137"/>
    <lineage>
        <taxon>Bacteria</taxon>
        <taxon>Pseudomonadati</taxon>
        <taxon>Pseudomonadota</taxon>
        <taxon>Alphaproteobacteria</taxon>
        <taxon>Caulobacterales</taxon>
        <taxon>Caulobacteraceae</taxon>
        <taxon>Caulobacter</taxon>
    </lineage>
</organism>
<dbReference type="GO" id="GO:0005829">
    <property type="term" value="C:cytosol"/>
    <property type="evidence" value="ECO:0007669"/>
    <property type="project" value="TreeGrafter"/>
</dbReference>
<protein>
    <recommendedName>
        <fullName evidence="3 5">Flagellar hook protein FlgE</fullName>
    </recommendedName>
</protein>
<dbReference type="InterPro" id="IPR019776">
    <property type="entry name" value="Flagellar_basal_body_rod_CS"/>
</dbReference>
<proteinExistence type="inferred from homology"/>
<name>A0AB39KQA9_9CAUL</name>
<dbReference type="Pfam" id="PF07559">
    <property type="entry name" value="FlgE_D2"/>
    <property type="match status" value="1"/>
</dbReference>
<dbReference type="PANTHER" id="PTHR30435:SF1">
    <property type="entry name" value="FLAGELLAR HOOK PROTEIN FLGE"/>
    <property type="match status" value="1"/>
</dbReference>
<feature type="domain" description="Flagellar basal-body/hook protein C-terminal" evidence="8">
    <location>
        <begin position="444"/>
        <end position="486"/>
    </location>
</feature>
<dbReference type="GO" id="GO:0009424">
    <property type="term" value="C:bacterial-type flagellum hook"/>
    <property type="evidence" value="ECO:0007669"/>
    <property type="project" value="TreeGrafter"/>
</dbReference>
<keyword evidence="4 5" id="KW-0975">Bacterial flagellum</keyword>
<dbReference type="NCBIfam" id="TIGR03506">
    <property type="entry name" value="FlgEFG_subfam"/>
    <property type="match status" value="1"/>
</dbReference>
<sequence>MSINSAMLAGVSGLVANSSALAAISDNIANVNTVGYKRTTANFSSLVTSSSKASNYSAGGLKAITHKYVRQEGNHMGTSSNLDLAISGSGFFVTTTKPENVLPTDQRLFTRAGAFVIDDLGYLRNDAGLYLQGWLADNLTGEITTDPSDLSQLDTINVSGTGGTAEATTRVAISANLSNQQPSTTFWTDANADGIYDPSEANYNLDPALGRNQMAEWHASGGTTGLEPDFEINIPVSDSQGSQRNITMAFMRSGNANEWVVEVYGDPSVIDDGGSPNLGKIAAGTVNFNPDGTISTADPTLGDLFPTAGGGNPPTLTIGASDAVTNPKWATALGIAEQTIQIDLTTAPGGLTQFSSLSEAQNISANGTPFGVLADVQIDKEGYVTAIYENGTTRRLAQVAIATFSNPDALISQNGNAYQVSRESGTYTLKAPGAGGAGEIDPSTLEASTVDLSTEFTGLITTQRAYSAASKIITTADEMLEQLLNIKR</sequence>
<evidence type="ECO:0000259" key="8">
    <source>
        <dbReference type="Pfam" id="PF06429"/>
    </source>
</evidence>
<evidence type="ECO:0000259" key="9">
    <source>
        <dbReference type="Pfam" id="PF07559"/>
    </source>
</evidence>
<dbReference type="PROSITE" id="PS00588">
    <property type="entry name" value="FLAGELLA_BB_ROD"/>
    <property type="match status" value="1"/>
</dbReference>
<keyword evidence="11" id="KW-0282">Flagellum</keyword>
<evidence type="ECO:0000259" key="10">
    <source>
        <dbReference type="Pfam" id="PF22692"/>
    </source>
</evidence>
<feature type="domain" description="Flagellar basal body rod protein N-terminal" evidence="7">
    <location>
        <begin position="7"/>
        <end position="37"/>
    </location>
</feature>
<evidence type="ECO:0000256" key="2">
    <source>
        <dbReference type="ARBA" id="ARBA00009677"/>
    </source>
</evidence>
<keyword evidence="11" id="KW-0969">Cilium</keyword>
<feature type="domain" description="Flagellar hook protein FlgE D2" evidence="9">
    <location>
        <begin position="233"/>
        <end position="367"/>
    </location>
</feature>
<evidence type="ECO:0000256" key="4">
    <source>
        <dbReference type="ARBA" id="ARBA00023143"/>
    </source>
</evidence>
<keyword evidence="11" id="KW-0966">Cell projection</keyword>
<feature type="domain" description="Flagellar hook protein FlgE/F/G-like D1" evidence="10">
    <location>
        <begin position="85"/>
        <end position="162"/>
    </location>
</feature>
<evidence type="ECO:0000256" key="6">
    <source>
        <dbReference type="SAM" id="SignalP"/>
    </source>
</evidence>
<dbReference type="AlphaFoldDB" id="A0AB39KQA9"/>
<gene>
    <name evidence="11" type="ORF">ABOZ73_13410</name>
</gene>
<dbReference type="GO" id="GO:0071978">
    <property type="term" value="P:bacterial-type flagellum-dependent swarming motility"/>
    <property type="evidence" value="ECO:0007669"/>
    <property type="project" value="TreeGrafter"/>
</dbReference>
<evidence type="ECO:0000256" key="5">
    <source>
        <dbReference type="RuleBase" id="RU362116"/>
    </source>
</evidence>
<dbReference type="InterPro" id="IPR001444">
    <property type="entry name" value="Flag_bb_rod_N"/>
</dbReference>
<keyword evidence="6" id="KW-0732">Signal</keyword>
<dbReference type="Pfam" id="PF00460">
    <property type="entry name" value="Flg_bb_rod"/>
    <property type="match status" value="1"/>
</dbReference>
<dbReference type="Gene3D" id="2.60.98.20">
    <property type="entry name" value="Flagellar hook protein FlgE"/>
    <property type="match status" value="1"/>
</dbReference>
<comment type="function">
    <text evidence="5">A flexible structure which links the flagellar filament to the drive apparatus in the basal body.</text>
</comment>
<dbReference type="GO" id="GO:0009425">
    <property type="term" value="C:bacterial-type flagellum basal body"/>
    <property type="evidence" value="ECO:0007669"/>
    <property type="project" value="UniProtKB-SubCell"/>
</dbReference>
<dbReference type="InterPro" id="IPR010930">
    <property type="entry name" value="Flg_bb/hook_C_dom"/>
</dbReference>
<dbReference type="PANTHER" id="PTHR30435">
    <property type="entry name" value="FLAGELLAR PROTEIN"/>
    <property type="match status" value="1"/>
</dbReference>
<evidence type="ECO:0000256" key="3">
    <source>
        <dbReference type="ARBA" id="ARBA00019015"/>
    </source>
</evidence>
<dbReference type="InterPro" id="IPR053967">
    <property type="entry name" value="LlgE_F_G-like_D1"/>
</dbReference>
<evidence type="ECO:0000259" key="7">
    <source>
        <dbReference type="Pfam" id="PF00460"/>
    </source>
</evidence>
<feature type="chain" id="PRO_5044272512" description="Flagellar hook protein FlgE" evidence="6">
    <location>
        <begin position="23"/>
        <end position="488"/>
    </location>
</feature>
<dbReference type="InterPro" id="IPR011491">
    <property type="entry name" value="FlgE_D2"/>
</dbReference>
<feature type="signal peptide" evidence="6">
    <location>
        <begin position="1"/>
        <end position="22"/>
    </location>
</feature>
<accession>A0AB39KQA9</accession>
<reference evidence="11" key="1">
    <citation type="submission" date="2024-06" db="EMBL/GenBank/DDBJ databases">
        <title>Caulobacter inopinatus, sp. nov.</title>
        <authorList>
            <person name="Donachie S.P."/>
        </authorList>
    </citation>
    <scope>NUCLEOTIDE SEQUENCE</scope>
    <source>
        <strain evidence="11">73W</strain>
    </source>
</reference>
<dbReference type="EMBL" id="CP158375">
    <property type="protein sequence ID" value="XDO95790.1"/>
    <property type="molecule type" value="Genomic_DNA"/>
</dbReference>
<dbReference type="InterPro" id="IPR037925">
    <property type="entry name" value="FlgE/F/G-like"/>
</dbReference>
<evidence type="ECO:0000256" key="1">
    <source>
        <dbReference type="ARBA" id="ARBA00004117"/>
    </source>
</evidence>
<dbReference type="InterPro" id="IPR020013">
    <property type="entry name" value="Flagellar_FlgE/F/G"/>
</dbReference>
<dbReference type="InterPro" id="IPR037058">
    <property type="entry name" value="Falgellar_hook_FlgE_sf"/>
</dbReference>